<sequence>MIRLLSPGEALCCPDPLTGCRIETLADCYGSMANELKADCYRSGEGGVLCHWGDRLLLSGCCDPNELWDFALMLGAARIEGLPAAARLPDGWQLEQHPALIHAPAVSVSGERPPAVPADRLRRVFALLCEADPAFSAESDLLHWLSDLTRRRNRGRAEVFLLEDRATACLSAIGGGYAYLSMVATAPGARGRGLGGRLLHAVLQDCSRRKLSVVTAARDSALVPFYLRAGFRPLKSPLLIATRSRRAAAGGADDKESD</sequence>
<dbReference type="Proteomes" id="UP000658131">
    <property type="component" value="Unassembled WGS sequence"/>
</dbReference>
<dbReference type="RefSeq" id="WP_262399657.1">
    <property type="nucleotide sequence ID" value="NZ_JACRTB010000008.1"/>
</dbReference>
<keyword evidence="3" id="KW-1185">Reference proteome</keyword>
<name>A0ABR7NI71_9FIRM</name>
<dbReference type="PROSITE" id="PS51186">
    <property type="entry name" value="GNAT"/>
    <property type="match status" value="1"/>
</dbReference>
<dbReference type="Pfam" id="PF13673">
    <property type="entry name" value="Acetyltransf_10"/>
    <property type="match status" value="1"/>
</dbReference>
<dbReference type="EMBL" id="JACRTB010000008">
    <property type="protein sequence ID" value="MBC8576107.1"/>
    <property type="molecule type" value="Genomic_DNA"/>
</dbReference>
<dbReference type="InterPro" id="IPR016181">
    <property type="entry name" value="Acyl_CoA_acyltransferase"/>
</dbReference>
<evidence type="ECO:0000259" key="1">
    <source>
        <dbReference type="PROSITE" id="PS51186"/>
    </source>
</evidence>
<feature type="domain" description="N-acetyltransferase" evidence="1">
    <location>
        <begin position="111"/>
        <end position="249"/>
    </location>
</feature>
<evidence type="ECO:0000313" key="3">
    <source>
        <dbReference type="Proteomes" id="UP000658131"/>
    </source>
</evidence>
<dbReference type="SUPFAM" id="SSF55729">
    <property type="entry name" value="Acyl-CoA N-acyltransferases (Nat)"/>
    <property type="match status" value="1"/>
</dbReference>
<proteinExistence type="predicted"/>
<gene>
    <name evidence="2" type="ORF">H8717_06765</name>
</gene>
<dbReference type="InterPro" id="IPR000182">
    <property type="entry name" value="GNAT_dom"/>
</dbReference>
<protein>
    <submittedName>
        <fullName evidence="2">GNAT family N-acetyltransferase</fullName>
    </submittedName>
</protein>
<accession>A0ABR7NI71</accession>
<comment type="caution">
    <text evidence="2">The sequence shown here is derived from an EMBL/GenBank/DDBJ whole genome shotgun (WGS) entry which is preliminary data.</text>
</comment>
<dbReference type="Gene3D" id="3.40.630.30">
    <property type="match status" value="1"/>
</dbReference>
<organism evidence="2 3">
    <name type="scientific">Yanshouia hominis</name>
    <dbReference type="NCBI Taxonomy" id="2763673"/>
    <lineage>
        <taxon>Bacteria</taxon>
        <taxon>Bacillati</taxon>
        <taxon>Bacillota</taxon>
        <taxon>Clostridia</taxon>
        <taxon>Eubacteriales</taxon>
        <taxon>Oscillospiraceae</taxon>
        <taxon>Yanshouia</taxon>
    </lineage>
</organism>
<evidence type="ECO:0000313" key="2">
    <source>
        <dbReference type="EMBL" id="MBC8576107.1"/>
    </source>
</evidence>
<reference evidence="2 3" key="1">
    <citation type="submission" date="2020-08" db="EMBL/GenBank/DDBJ databases">
        <title>Genome public.</title>
        <authorList>
            <person name="Liu C."/>
            <person name="Sun Q."/>
        </authorList>
    </citation>
    <scope>NUCLEOTIDE SEQUENCE [LARGE SCALE GENOMIC DNA]</scope>
    <source>
        <strain evidence="2 3">BX1</strain>
    </source>
</reference>